<name>A0A094JU90_9GAMM</name>
<dbReference type="eggNOG" id="COG1028">
    <property type="taxonomic scope" value="Bacteria"/>
</dbReference>
<proteinExistence type="inferred from homology"/>
<dbReference type="PRINTS" id="PR00081">
    <property type="entry name" value="GDHRDH"/>
</dbReference>
<evidence type="ECO:0000256" key="1">
    <source>
        <dbReference type="ARBA" id="ARBA00006484"/>
    </source>
</evidence>
<organism evidence="2 3">
    <name type="scientific">Shewanella mangrovi</name>
    <dbReference type="NCBI Taxonomy" id="1515746"/>
    <lineage>
        <taxon>Bacteria</taxon>
        <taxon>Pseudomonadati</taxon>
        <taxon>Pseudomonadota</taxon>
        <taxon>Gammaproteobacteria</taxon>
        <taxon>Alteromonadales</taxon>
        <taxon>Shewanellaceae</taxon>
        <taxon>Shewanella</taxon>
    </lineage>
</organism>
<dbReference type="InterPro" id="IPR002347">
    <property type="entry name" value="SDR_fam"/>
</dbReference>
<comment type="caution">
    <text evidence="2">The sequence shown here is derived from an EMBL/GenBank/DDBJ whole genome shotgun (WGS) entry which is preliminary data.</text>
</comment>
<comment type="similarity">
    <text evidence="1">Belongs to the short-chain dehydrogenases/reductases (SDR) family.</text>
</comment>
<dbReference type="STRING" id="1515746.HR45_18740"/>
<dbReference type="Gene3D" id="3.40.50.720">
    <property type="entry name" value="NAD(P)-binding Rossmann-like Domain"/>
    <property type="match status" value="1"/>
</dbReference>
<dbReference type="RefSeq" id="WP_037445724.1">
    <property type="nucleotide sequence ID" value="NZ_JPEO01000026.1"/>
</dbReference>
<dbReference type="CDD" id="cd05344">
    <property type="entry name" value="BKR_like_SDR_like"/>
    <property type="match status" value="1"/>
</dbReference>
<gene>
    <name evidence="2" type="ORF">HR45_18740</name>
</gene>
<dbReference type="InterPro" id="IPR050259">
    <property type="entry name" value="SDR"/>
</dbReference>
<evidence type="ECO:0000313" key="3">
    <source>
        <dbReference type="Proteomes" id="UP000029264"/>
    </source>
</evidence>
<accession>A0A094JU90</accession>
<dbReference type="AlphaFoldDB" id="A0A094JU90"/>
<reference evidence="2 3" key="1">
    <citation type="submission" date="2014-06" db="EMBL/GenBank/DDBJ databases">
        <title>Shewanella sp. YQH10.</title>
        <authorList>
            <person name="Liu Y."/>
            <person name="Zeng R."/>
        </authorList>
    </citation>
    <scope>NUCLEOTIDE SEQUENCE [LARGE SCALE GENOMIC DNA]</scope>
    <source>
        <strain evidence="2 3">YQH10</strain>
    </source>
</reference>
<dbReference type="PANTHER" id="PTHR42879">
    <property type="entry name" value="3-OXOACYL-(ACYL-CARRIER-PROTEIN) REDUCTASE"/>
    <property type="match status" value="1"/>
</dbReference>
<evidence type="ECO:0000313" key="2">
    <source>
        <dbReference type="EMBL" id="KFZ36041.1"/>
    </source>
</evidence>
<dbReference type="Pfam" id="PF13561">
    <property type="entry name" value="adh_short_C2"/>
    <property type="match status" value="1"/>
</dbReference>
<keyword evidence="3" id="KW-1185">Reference proteome</keyword>
<dbReference type="SUPFAM" id="SSF51735">
    <property type="entry name" value="NAD(P)-binding Rossmann-fold domains"/>
    <property type="match status" value="1"/>
</dbReference>
<dbReference type="FunFam" id="3.40.50.720:FF:000084">
    <property type="entry name" value="Short-chain dehydrogenase reductase"/>
    <property type="match status" value="1"/>
</dbReference>
<sequence length="263" mass="27744">MDLQLKGKTVMVAAASKGMGYAIALACAQEGAQVSMASRDQDAITAAAESIRSATGAEVKAYQFDAADANSIERWVAATTEDFGAVSGLVVNAGGPPSGDFVDFTDADWQAAFELTLMSAVRLIRAVLPSMQSLGQGSVITVTSSSVKEPIDILLLSNVMRSGVTALVKSLSQAYAAENIRFNNLLPGLIDTDRLKTLNQKRAQALAISPDEVRQQQESQLPMGRYGTPQEFANAAVFLLSNAASYITGTTLAIDGGKMKTVW</sequence>
<dbReference type="Proteomes" id="UP000029264">
    <property type="component" value="Unassembled WGS sequence"/>
</dbReference>
<dbReference type="EMBL" id="JPEO01000026">
    <property type="protein sequence ID" value="KFZ36041.1"/>
    <property type="molecule type" value="Genomic_DNA"/>
</dbReference>
<dbReference type="OrthoDB" id="20590at2"/>
<protein>
    <submittedName>
        <fullName evidence="2">3-oxoacyl-ACP reductase</fullName>
    </submittedName>
</protein>
<dbReference type="PANTHER" id="PTHR42879:SF6">
    <property type="entry name" value="NADPH-DEPENDENT REDUCTASE BACG"/>
    <property type="match status" value="1"/>
</dbReference>
<dbReference type="InterPro" id="IPR036291">
    <property type="entry name" value="NAD(P)-bd_dom_sf"/>
</dbReference>